<feature type="domain" description="KilA-N DNA-binding" evidence="1">
    <location>
        <begin position="11"/>
        <end position="96"/>
    </location>
</feature>
<name>A0A2S9TFC1_9BACT</name>
<dbReference type="AlphaFoldDB" id="A0A2S9TFC1"/>
<sequence>MNIISHTSIDNKIIELREKFVIIDRDVAELYGVETKRVNEAVANNSDKFPNDYMFELTKDEKINVVEYFDHLQPIKYSPYLPKAFTKKGLWMLATILSSKQAKETTFLIIETFDKIDNLKYNLKQLETTKDNKLKEQLSKKSGEIIAELLEVPEEYDTDTETSVEVNFGLLKYKRTVKRIHKKENDVQ</sequence>
<dbReference type="EMBL" id="NXGI01000009">
    <property type="protein sequence ID" value="PRM97533.1"/>
    <property type="molecule type" value="Genomic_DNA"/>
</dbReference>
<dbReference type="InterPro" id="IPR018873">
    <property type="entry name" value="KilA-N_DNA-bd_domain"/>
</dbReference>
<protein>
    <submittedName>
        <fullName evidence="2">DNA-binding protein</fullName>
    </submittedName>
</protein>
<evidence type="ECO:0000313" key="3">
    <source>
        <dbReference type="Proteomes" id="UP000239151"/>
    </source>
</evidence>
<dbReference type="Pfam" id="PF10543">
    <property type="entry name" value="ORF6N"/>
    <property type="match status" value="1"/>
</dbReference>
<proteinExistence type="predicted"/>
<comment type="caution">
    <text evidence="2">The sequence shown here is derived from an EMBL/GenBank/DDBJ whole genome shotgun (WGS) entry which is preliminary data.</text>
</comment>
<accession>A0A2S9TFC1</accession>
<organism evidence="2 3">
    <name type="scientific">Aliarcobacter cryaerophilus</name>
    <dbReference type="NCBI Taxonomy" id="28198"/>
    <lineage>
        <taxon>Bacteria</taxon>
        <taxon>Pseudomonadati</taxon>
        <taxon>Campylobacterota</taxon>
        <taxon>Epsilonproteobacteria</taxon>
        <taxon>Campylobacterales</taxon>
        <taxon>Arcobacteraceae</taxon>
        <taxon>Aliarcobacter</taxon>
    </lineage>
</organism>
<evidence type="ECO:0000259" key="1">
    <source>
        <dbReference type="Pfam" id="PF10543"/>
    </source>
</evidence>
<gene>
    <name evidence="2" type="ORF">CJ670_04925</name>
</gene>
<evidence type="ECO:0000313" key="2">
    <source>
        <dbReference type="EMBL" id="PRM97533.1"/>
    </source>
</evidence>
<keyword evidence="2" id="KW-0238">DNA-binding</keyword>
<dbReference type="GO" id="GO:0003677">
    <property type="term" value="F:DNA binding"/>
    <property type="evidence" value="ECO:0007669"/>
    <property type="project" value="UniProtKB-KW"/>
</dbReference>
<dbReference type="Proteomes" id="UP000239151">
    <property type="component" value="Unassembled WGS sequence"/>
</dbReference>
<reference evidence="2 3" key="1">
    <citation type="submission" date="2017-09" db="EMBL/GenBank/DDBJ databases">
        <title>Reassesment of A. cryaerophilus.</title>
        <authorList>
            <person name="Perez-Cataluna A."/>
            <person name="Collado L."/>
            <person name="Salgado O."/>
            <person name="Lefinanco V."/>
            <person name="Figueras M.J."/>
        </authorList>
    </citation>
    <scope>NUCLEOTIDE SEQUENCE [LARGE SCALE GENOMIC DNA]</scope>
    <source>
        <strain evidence="2 3">LMG 9065</strain>
    </source>
</reference>